<evidence type="ECO:0000259" key="2">
    <source>
        <dbReference type="SMART" id="SM00909"/>
    </source>
</evidence>
<protein>
    <submittedName>
        <fullName evidence="3">Spore germination protein GerM</fullName>
    </submittedName>
</protein>
<evidence type="ECO:0000256" key="1">
    <source>
        <dbReference type="SAM" id="MobiDB-lite"/>
    </source>
</evidence>
<gene>
    <name evidence="3" type="ORF">HNQ39_004429</name>
</gene>
<proteinExistence type="predicted"/>
<feature type="region of interest" description="Disordered" evidence="1">
    <location>
        <begin position="35"/>
        <end position="73"/>
    </location>
</feature>
<keyword evidence="4" id="KW-1185">Reference proteome</keyword>
<dbReference type="AlphaFoldDB" id="A0A7W9W8C1"/>
<dbReference type="RefSeq" id="WP_184201955.1">
    <property type="nucleotide sequence ID" value="NZ_JACHGW010000004.1"/>
</dbReference>
<feature type="domain" description="GerMN" evidence="2">
    <location>
        <begin position="107"/>
        <end position="190"/>
    </location>
</feature>
<feature type="compositionally biased region" description="Pro residues" evidence="1">
    <location>
        <begin position="42"/>
        <end position="54"/>
    </location>
</feature>
<comment type="caution">
    <text evidence="3">The sequence shown here is derived from an EMBL/GenBank/DDBJ whole genome shotgun (WGS) entry which is preliminary data.</text>
</comment>
<dbReference type="EMBL" id="JACHGW010000004">
    <property type="protein sequence ID" value="MBB6052608.1"/>
    <property type="molecule type" value="Genomic_DNA"/>
</dbReference>
<sequence>MSNQKRIFLVLFSLLAGMGLGALALLSGRSKPVYVSPYQPGSTPPPDAPGPTPEPIVSLPTPSPTEPGQAGAEKKNTVTVYRIVDGPDGPVLRPETKEAVGDDFTRLAAAIASMAQGENPPLPKDTRLLRLKVTGDTALLDLSPELKENFSGGDRAELLVVNALVAVGAQLPGIKQVQIFVDGQAIESLGGMQSLLEPFPVPKK</sequence>
<evidence type="ECO:0000313" key="4">
    <source>
        <dbReference type="Proteomes" id="UP000520814"/>
    </source>
</evidence>
<dbReference type="SMART" id="SM00909">
    <property type="entry name" value="Germane"/>
    <property type="match status" value="1"/>
</dbReference>
<accession>A0A7W9W8C1</accession>
<name>A0A7W9W8C1_ARMRO</name>
<dbReference type="InterPro" id="IPR019606">
    <property type="entry name" value="GerMN"/>
</dbReference>
<reference evidence="3 4" key="1">
    <citation type="submission" date="2020-08" db="EMBL/GenBank/DDBJ databases">
        <title>Genomic Encyclopedia of Type Strains, Phase IV (KMG-IV): sequencing the most valuable type-strain genomes for metagenomic binning, comparative biology and taxonomic classification.</title>
        <authorList>
            <person name="Goeker M."/>
        </authorList>
    </citation>
    <scope>NUCLEOTIDE SEQUENCE [LARGE SCALE GENOMIC DNA]</scope>
    <source>
        <strain evidence="3 4">DSM 23562</strain>
    </source>
</reference>
<dbReference type="Proteomes" id="UP000520814">
    <property type="component" value="Unassembled WGS sequence"/>
</dbReference>
<dbReference type="Pfam" id="PF10646">
    <property type="entry name" value="Germane"/>
    <property type="match status" value="1"/>
</dbReference>
<evidence type="ECO:0000313" key="3">
    <source>
        <dbReference type="EMBL" id="MBB6052608.1"/>
    </source>
</evidence>
<organism evidence="3 4">
    <name type="scientific">Armatimonas rosea</name>
    <dbReference type="NCBI Taxonomy" id="685828"/>
    <lineage>
        <taxon>Bacteria</taxon>
        <taxon>Bacillati</taxon>
        <taxon>Armatimonadota</taxon>
        <taxon>Armatimonadia</taxon>
        <taxon>Armatimonadales</taxon>
        <taxon>Armatimonadaceae</taxon>
        <taxon>Armatimonas</taxon>
    </lineage>
</organism>